<dbReference type="EMBL" id="LR536450">
    <property type="protein sequence ID" value="VFU10078.1"/>
    <property type="molecule type" value="Genomic_DNA"/>
</dbReference>
<keyword evidence="7" id="KW-1185">Reference proteome</keyword>
<organism evidence="4 6">
    <name type="scientific">Methylocella tundrae</name>
    <dbReference type="NCBI Taxonomy" id="227605"/>
    <lineage>
        <taxon>Bacteria</taxon>
        <taxon>Pseudomonadati</taxon>
        <taxon>Pseudomonadota</taxon>
        <taxon>Alphaproteobacteria</taxon>
        <taxon>Hyphomicrobiales</taxon>
        <taxon>Beijerinckiaceae</taxon>
        <taxon>Methylocella</taxon>
    </lineage>
</organism>
<dbReference type="SUPFAM" id="SSF52172">
    <property type="entry name" value="CheY-like"/>
    <property type="match status" value="1"/>
</dbReference>
<dbReference type="Gene3D" id="3.40.50.2300">
    <property type="match status" value="1"/>
</dbReference>
<dbReference type="GO" id="GO:0000160">
    <property type="term" value="P:phosphorelay signal transduction system"/>
    <property type="evidence" value="ECO:0007669"/>
    <property type="project" value="InterPro"/>
</dbReference>
<reference evidence="4 6" key="1">
    <citation type="submission" date="2019-03" db="EMBL/GenBank/DDBJ databases">
        <authorList>
            <person name="Kox A.R. M."/>
        </authorList>
    </citation>
    <scope>NUCLEOTIDE SEQUENCE [LARGE SCALE GENOMIC DNA]</scope>
    <source>
        <strain evidence="4">MTUNDRAET4 annotated genome</strain>
    </source>
</reference>
<feature type="modified residue" description="4-aspartylphosphate" evidence="2">
    <location>
        <position position="56"/>
    </location>
</feature>
<dbReference type="SMART" id="SM00448">
    <property type="entry name" value="REC"/>
    <property type="match status" value="1"/>
</dbReference>
<dbReference type="OrthoDB" id="9782655at2"/>
<feature type="domain" description="Response regulatory" evidence="3">
    <location>
        <begin position="7"/>
        <end position="121"/>
    </location>
</feature>
<accession>A0A4U8Z3S4</accession>
<dbReference type="AlphaFoldDB" id="A0A4U8Z3S4"/>
<evidence type="ECO:0000313" key="6">
    <source>
        <dbReference type="Proteomes" id="UP000294360"/>
    </source>
</evidence>
<proteinExistence type="predicted"/>
<dbReference type="EMBL" id="CABFMQ020000079">
    <property type="protein sequence ID" value="VTZ50330.1"/>
    <property type="molecule type" value="Genomic_DNA"/>
</dbReference>
<evidence type="ECO:0000256" key="1">
    <source>
        <dbReference type="ARBA" id="ARBA00022553"/>
    </source>
</evidence>
<name>A0A4U8Z3S4_METTU</name>
<sequence>MPDREHLVLIADDDQGVRDALQFALRLEGVNVHAHRDGVELLADIDLPRAGCVILDDGMPHMDGFELLRRLRARNIRLPAILLTNHATAGLRARAGAAGVQFVLEKPLLDNALVDSVLTILGEDDGVAP</sequence>
<evidence type="ECO:0000313" key="4">
    <source>
        <dbReference type="EMBL" id="VFU10078.1"/>
    </source>
</evidence>
<evidence type="ECO:0000313" key="7">
    <source>
        <dbReference type="Proteomes" id="UP000485880"/>
    </source>
</evidence>
<keyword evidence="1 2" id="KW-0597">Phosphoprotein</keyword>
<evidence type="ECO:0000313" key="5">
    <source>
        <dbReference type="EMBL" id="VTZ50330.1"/>
    </source>
</evidence>
<dbReference type="InterPro" id="IPR050595">
    <property type="entry name" value="Bact_response_regulator"/>
</dbReference>
<dbReference type="RefSeq" id="WP_134490669.1">
    <property type="nucleotide sequence ID" value="NZ_CABFMQ020000079.1"/>
</dbReference>
<dbReference type="PANTHER" id="PTHR44591">
    <property type="entry name" value="STRESS RESPONSE REGULATOR PROTEIN 1"/>
    <property type="match status" value="1"/>
</dbReference>
<dbReference type="KEGG" id="mtun:MTUNDRAET4_3191"/>
<dbReference type="PANTHER" id="PTHR44591:SF25">
    <property type="entry name" value="CHEMOTAXIS TWO-COMPONENT RESPONSE REGULATOR"/>
    <property type="match status" value="1"/>
</dbReference>
<dbReference type="Pfam" id="PF00072">
    <property type="entry name" value="Response_reg"/>
    <property type="match status" value="1"/>
</dbReference>
<dbReference type="Proteomes" id="UP000485880">
    <property type="component" value="Unassembled WGS sequence"/>
</dbReference>
<dbReference type="PROSITE" id="PS50110">
    <property type="entry name" value="RESPONSE_REGULATORY"/>
    <property type="match status" value="1"/>
</dbReference>
<gene>
    <name evidence="5" type="ORF">MPC4_220060</name>
    <name evidence="4" type="ORF">MTUNDRAET4_3191</name>
</gene>
<dbReference type="InterPro" id="IPR011006">
    <property type="entry name" value="CheY-like_superfamily"/>
</dbReference>
<evidence type="ECO:0000256" key="2">
    <source>
        <dbReference type="PROSITE-ProRule" id="PRU00169"/>
    </source>
</evidence>
<dbReference type="InterPro" id="IPR001789">
    <property type="entry name" value="Sig_transdc_resp-reg_receiver"/>
</dbReference>
<protein>
    <submittedName>
        <fullName evidence="4">Response regulator receiver protein</fullName>
    </submittedName>
</protein>
<evidence type="ECO:0000259" key="3">
    <source>
        <dbReference type="PROSITE" id="PS50110"/>
    </source>
</evidence>
<reference evidence="5 7" key="2">
    <citation type="submission" date="2019-05" db="EMBL/GenBank/DDBJ databases">
        <authorList>
            <person name="Farhan Ul Haque M."/>
        </authorList>
    </citation>
    <scope>NUCLEOTIDE SEQUENCE [LARGE SCALE GENOMIC DNA]</scope>
    <source>
        <strain evidence="5">2</strain>
    </source>
</reference>
<dbReference type="Proteomes" id="UP000294360">
    <property type="component" value="Chromosome"/>
</dbReference>